<dbReference type="InterPro" id="IPR010614">
    <property type="entry name" value="RAD3-like_helicase_DEAD"/>
</dbReference>
<comment type="caution">
    <text evidence="12">The sequence shown here is derived from an EMBL/GenBank/DDBJ whole genome shotgun (WGS) entry which is preliminary data.</text>
</comment>
<evidence type="ECO:0000259" key="11">
    <source>
        <dbReference type="PROSITE" id="PS51193"/>
    </source>
</evidence>
<evidence type="ECO:0000256" key="9">
    <source>
        <dbReference type="ARBA" id="ARBA00023235"/>
    </source>
</evidence>
<comment type="similarity">
    <text evidence="10">Belongs to the helicase family. DinG subfamily.</text>
</comment>
<dbReference type="Gene3D" id="3.90.320.10">
    <property type="match status" value="1"/>
</dbReference>
<dbReference type="EMBL" id="JAVDXQ010000002">
    <property type="protein sequence ID" value="MDR7296036.1"/>
    <property type="molecule type" value="Genomic_DNA"/>
</dbReference>
<evidence type="ECO:0000256" key="10">
    <source>
        <dbReference type="ARBA" id="ARBA00038058"/>
    </source>
</evidence>
<keyword evidence="6" id="KW-0408">Iron</keyword>
<keyword evidence="2" id="KW-0547">Nucleotide-binding</keyword>
<dbReference type="InterPro" id="IPR045028">
    <property type="entry name" value="DinG/Rad3-like"/>
</dbReference>
<organism evidence="12 13">
    <name type="scientific">Pelomonas aquatica</name>
    <dbReference type="NCBI Taxonomy" id="431058"/>
    <lineage>
        <taxon>Bacteria</taxon>
        <taxon>Pseudomonadati</taxon>
        <taxon>Pseudomonadota</taxon>
        <taxon>Betaproteobacteria</taxon>
        <taxon>Burkholderiales</taxon>
        <taxon>Sphaerotilaceae</taxon>
        <taxon>Roseateles</taxon>
    </lineage>
</organism>
<evidence type="ECO:0000256" key="4">
    <source>
        <dbReference type="ARBA" id="ARBA00022806"/>
    </source>
</evidence>
<keyword evidence="9" id="KW-0413">Isomerase</keyword>
<gene>
    <name evidence="12" type="ORF">J2X16_001375</name>
</gene>
<dbReference type="RefSeq" id="WP_310343108.1">
    <property type="nucleotide sequence ID" value="NZ_JAVDXQ010000002.1"/>
</dbReference>
<dbReference type="PANTHER" id="PTHR11472">
    <property type="entry name" value="DNA REPAIR DEAD HELICASE RAD3/XP-D SUBFAMILY MEMBER"/>
    <property type="match status" value="1"/>
</dbReference>
<evidence type="ECO:0000256" key="3">
    <source>
        <dbReference type="ARBA" id="ARBA00022801"/>
    </source>
</evidence>
<dbReference type="InterPro" id="IPR027417">
    <property type="entry name" value="P-loop_NTPase"/>
</dbReference>
<keyword evidence="8" id="KW-0238">DNA-binding</keyword>
<evidence type="ECO:0000256" key="2">
    <source>
        <dbReference type="ARBA" id="ARBA00022741"/>
    </source>
</evidence>
<evidence type="ECO:0000256" key="6">
    <source>
        <dbReference type="ARBA" id="ARBA00023004"/>
    </source>
</evidence>
<reference evidence="12 13" key="1">
    <citation type="submission" date="2023-07" db="EMBL/GenBank/DDBJ databases">
        <title>Sorghum-associated microbial communities from plants grown in Nebraska, USA.</title>
        <authorList>
            <person name="Schachtman D."/>
        </authorList>
    </citation>
    <scope>NUCLEOTIDE SEQUENCE [LARGE SCALE GENOMIC DNA]</scope>
    <source>
        <strain evidence="12 13">BE310</strain>
    </source>
</reference>
<keyword evidence="1" id="KW-0479">Metal-binding</keyword>
<dbReference type="InterPro" id="IPR011604">
    <property type="entry name" value="PDDEXK-like_dom_sf"/>
</dbReference>
<proteinExistence type="inferred from homology"/>
<evidence type="ECO:0000256" key="5">
    <source>
        <dbReference type="ARBA" id="ARBA00022840"/>
    </source>
</evidence>
<name>A0ABU1Z5X7_9BURK</name>
<evidence type="ECO:0000313" key="13">
    <source>
        <dbReference type="Proteomes" id="UP001180536"/>
    </source>
</evidence>
<evidence type="ECO:0000256" key="7">
    <source>
        <dbReference type="ARBA" id="ARBA00023014"/>
    </source>
</evidence>
<dbReference type="Proteomes" id="UP001180536">
    <property type="component" value="Unassembled WGS sequence"/>
</dbReference>
<keyword evidence="5" id="KW-0067">ATP-binding</keyword>
<keyword evidence="7" id="KW-0411">Iron-sulfur</keyword>
<dbReference type="SUPFAM" id="SSF52540">
    <property type="entry name" value="P-loop containing nucleoside triphosphate hydrolases"/>
    <property type="match status" value="2"/>
</dbReference>
<protein>
    <submittedName>
        <fullName evidence="12">Rad3-related DNA helicase</fullName>
    </submittedName>
</protein>
<evidence type="ECO:0000313" key="12">
    <source>
        <dbReference type="EMBL" id="MDR7296036.1"/>
    </source>
</evidence>
<sequence>MTEIPSWTYTVSVRSLCEFTAKGGSLDRRFTPSATSLEGQAGQMAVYARRSPGYETELPLEGQYGQLRVRGRADGYEADVNRLEEIKTIRGPVELIPENRRVLHWAQLETYGALIAADRGLAELELALVYVDADTQHETVLRQTLTAAALQAGFEARCREFEAWAAQEAAHRAARDAGLAALPFPLGELRPGQRLLAEAVYRVAANGRCLLAQAPTGIGKTLGTLYPLLRAMPLQRLDKIGYMTCKGTGRITALEALHALREAAPAKRNAEGAPQGALRVLTLVAKEQACEHPTKACHGDACPLAHGFYDKLPAARAEAVQAGWLDAAAQRRIALQHDVCPYYLGQELLRWADVVVGDVHHAFDPYGQLYGLAQAQGWKLALLVDEAHNLIDRARDMYSTSLSLARVREAAANAPASLRAPLRGLAKELATLGHAQAADYQPLPTVPDALGEALQRVNAALGEYVQNHPLEVGPLLEFYFECLGLQRLLDRLDTHSLCDLQRANAARPLTEAPANLSLLDDGPEDDGSIDVLLSVRNIVPGHFLKERFEGLSSVTLFSATLGPPDYPRHLLGLPDDTAWIDVPAPFPAEHLTVQVANLSTRWEHRDASLNALVDVLATQYGEHPGNYLAFFSSFDYLDKAAARLALRHPHVPQWRQSRAMGDAARRGFLDRFVEDGRGVGFAVLGGAFAEGVDLPGTRLIGAFIATLGLPPVSPLQEQVRERLDAMFGADHGYADLVPGLQKVVQAAGRVLRSVDDRGWVWLMDQRYRRPEVRALLPAWWRVQ</sequence>
<keyword evidence="13" id="KW-1185">Reference proteome</keyword>
<dbReference type="Gene3D" id="3.40.50.300">
    <property type="entry name" value="P-loop containing nucleotide triphosphate hydrolases"/>
    <property type="match status" value="2"/>
</dbReference>
<dbReference type="InterPro" id="IPR006555">
    <property type="entry name" value="ATP-dep_Helicase_C"/>
</dbReference>
<dbReference type="SMART" id="SM00491">
    <property type="entry name" value="HELICc2"/>
    <property type="match status" value="1"/>
</dbReference>
<dbReference type="PROSITE" id="PS51193">
    <property type="entry name" value="HELICASE_ATP_BIND_2"/>
    <property type="match status" value="1"/>
</dbReference>
<dbReference type="GO" id="GO:0004386">
    <property type="term" value="F:helicase activity"/>
    <property type="evidence" value="ECO:0007669"/>
    <property type="project" value="UniProtKB-KW"/>
</dbReference>
<dbReference type="Pfam" id="PF13307">
    <property type="entry name" value="Helicase_C_2"/>
    <property type="match status" value="1"/>
</dbReference>
<dbReference type="PANTHER" id="PTHR11472:SF34">
    <property type="entry name" value="REGULATOR OF TELOMERE ELONGATION HELICASE 1"/>
    <property type="match status" value="1"/>
</dbReference>
<dbReference type="InterPro" id="IPR014013">
    <property type="entry name" value="Helic_SF1/SF2_ATP-bd_DinG/Rad3"/>
</dbReference>
<keyword evidence="4 12" id="KW-0347">Helicase</keyword>
<dbReference type="Pfam" id="PF06733">
    <property type="entry name" value="DEAD_2"/>
    <property type="match status" value="1"/>
</dbReference>
<evidence type="ECO:0000256" key="8">
    <source>
        <dbReference type="ARBA" id="ARBA00023125"/>
    </source>
</evidence>
<feature type="domain" description="Helicase ATP-binding" evidence="11">
    <location>
        <begin position="179"/>
        <end position="445"/>
    </location>
</feature>
<evidence type="ECO:0000256" key="1">
    <source>
        <dbReference type="ARBA" id="ARBA00022723"/>
    </source>
</evidence>
<keyword evidence="3" id="KW-0378">Hydrolase</keyword>
<accession>A0ABU1Z5X7</accession>